<dbReference type="InterPro" id="IPR036974">
    <property type="entry name" value="PUA_sf"/>
</dbReference>
<evidence type="ECO:0000256" key="6">
    <source>
        <dbReference type="ARBA" id="ARBA00022777"/>
    </source>
</evidence>
<keyword evidence="6 8" id="KW-0418">Kinase</keyword>
<keyword evidence="11" id="KW-1185">Reference proteome</keyword>
<dbReference type="EC" id="2.7.2.11" evidence="8"/>
<dbReference type="SUPFAM" id="SSF88697">
    <property type="entry name" value="PUA domain-like"/>
    <property type="match status" value="1"/>
</dbReference>
<feature type="binding site" evidence="8">
    <location>
        <position position="152"/>
    </location>
    <ligand>
        <name>substrate</name>
    </ligand>
</feature>
<dbReference type="InterPro" id="IPR011529">
    <property type="entry name" value="Glu_5kinase"/>
</dbReference>
<keyword evidence="7 8" id="KW-0067">ATP-binding</keyword>
<dbReference type="InterPro" id="IPR001048">
    <property type="entry name" value="Asp/Glu/Uridylate_kinase"/>
</dbReference>
<dbReference type="GO" id="GO:0003723">
    <property type="term" value="F:RNA binding"/>
    <property type="evidence" value="ECO:0007669"/>
    <property type="project" value="InterPro"/>
</dbReference>
<name>A0A2T0ZWD1_9ACTN</name>
<dbReference type="HAMAP" id="MF_00456">
    <property type="entry name" value="ProB"/>
    <property type="match status" value="1"/>
</dbReference>
<dbReference type="InterPro" id="IPR041739">
    <property type="entry name" value="G5K_ProB"/>
</dbReference>
<dbReference type="UniPathway" id="UPA00098">
    <property type="reaction ID" value="UER00359"/>
</dbReference>
<dbReference type="GO" id="GO:0004349">
    <property type="term" value="F:glutamate 5-kinase activity"/>
    <property type="evidence" value="ECO:0007669"/>
    <property type="project" value="UniProtKB-UniRule"/>
</dbReference>
<comment type="caution">
    <text evidence="10">The sequence shown here is derived from an EMBL/GenBank/DDBJ whole genome shotgun (WGS) entry which is preliminary data.</text>
</comment>
<keyword evidence="5 8" id="KW-0547">Nucleotide-binding</keyword>
<evidence type="ECO:0000313" key="10">
    <source>
        <dbReference type="EMBL" id="PRZ40388.1"/>
    </source>
</evidence>
<dbReference type="Gene3D" id="2.30.130.10">
    <property type="entry name" value="PUA domain"/>
    <property type="match status" value="1"/>
</dbReference>
<dbReference type="GO" id="GO:0055129">
    <property type="term" value="P:L-proline biosynthetic process"/>
    <property type="evidence" value="ECO:0007669"/>
    <property type="project" value="UniProtKB-UniRule"/>
</dbReference>
<dbReference type="PIRSF" id="PIRSF000729">
    <property type="entry name" value="GK"/>
    <property type="match status" value="1"/>
</dbReference>
<dbReference type="Pfam" id="PF00696">
    <property type="entry name" value="AA_kinase"/>
    <property type="match status" value="1"/>
</dbReference>
<feature type="binding site" evidence="8">
    <location>
        <position position="17"/>
    </location>
    <ligand>
        <name>ATP</name>
        <dbReference type="ChEBI" id="CHEBI:30616"/>
    </ligand>
</feature>
<dbReference type="InterPro" id="IPR015947">
    <property type="entry name" value="PUA-like_sf"/>
</dbReference>
<dbReference type="InterPro" id="IPR036393">
    <property type="entry name" value="AceGlu_kinase-like_sf"/>
</dbReference>
<evidence type="ECO:0000256" key="8">
    <source>
        <dbReference type="HAMAP-Rule" id="MF_00456"/>
    </source>
</evidence>
<evidence type="ECO:0000256" key="2">
    <source>
        <dbReference type="ARBA" id="ARBA00022605"/>
    </source>
</evidence>
<keyword evidence="3 8" id="KW-0641">Proline biosynthesis</keyword>
<sequence>MASAHQALGDARRVVVKVGSSSLTMPSGRPGKSRATGLDRTRIDLLVDALVGAVKDGRDIVLVSSGAIAAGLEPLRLGARPRDLATQQAAASVGQMLLVHAYAESFGRHGLHVGQVLLTADDLQRRTHYRNAQRNLDRLLNLGVIPIVNENDAVATDEIRFGDNDRLAALTAHLVNAGGMILLSDVDGVYDANPNRGSANLIAEITDEAMLQAVDTKGASSAGVGTGGMATKLDSARIASGAGVSVIITSMDNAADALAGRTVGTFVHKRGKRPPQRRFWLRWASVPKGYLTLDDGAVRAVVKGRKSLLPAGVTGVAGSFAAGDAIELRDLQGVAVARGLSSYDAGEIPALLGKQIADLDADHQRELIHRDDIALL</sequence>
<dbReference type="PROSITE" id="PS00902">
    <property type="entry name" value="GLUTAMATE_5_KINASE"/>
    <property type="match status" value="1"/>
</dbReference>
<evidence type="ECO:0000256" key="3">
    <source>
        <dbReference type="ARBA" id="ARBA00022650"/>
    </source>
</evidence>
<dbReference type="CDD" id="cd21157">
    <property type="entry name" value="PUA_G5K"/>
    <property type="match status" value="1"/>
</dbReference>
<dbReference type="Pfam" id="PF01472">
    <property type="entry name" value="PUA"/>
    <property type="match status" value="1"/>
</dbReference>
<feature type="binding site" evidence="8">
    <location>
        <position position="65"/>
    </location>
    <ligand>
        <name>substrate</name>
    </ligand>
</feature>
<comment type="subcellular location">
    <subcellularLocation>
        <location evidence="8">Cytoplasm</location>
    </subcellularLocation>
</comment>
<dbReference type="InterPro" id="IPR005715">
    <property type="entry name" value="Glu_5kinase/COase_Synthase"/>
</dbReference>
<keyword evidence="1 8" id="KW-0963">Cytoplasm</keyword>
<comment type="function">
    <text evidence="8">Catalyzes the transfer of a phosphate group to glutamate to form L-glutamate 5-phosphate.</text>
</comment>
<keyword evidence="4 8" id="KW-0808">Transferase</keyword>
<feature type="domain" description="PUA" evidence="9">
    <location>
        <begin position="289"/>
        <end position="368"/>
    </location>
</feature>
<reference evidence="10 11" key="1">
    <citation type="submission" date="2018-03" db="EMBL/GenBank/DDBJ databases">
        <title>Genomic Encyclopedia of Archaeal and Bacterial Type Strains, Phase II (KMG-II): from individual species to whole genera.</title>
        <authorList>
            <person name="Goeker M."/>
        </authorList>
    </citation>
    <scope>NUCLEOTIDE SEQUENCE [LARGE SCALE GENOMIC DNA]</scope>
    <source>
        <strain evidence="10 11">DSM 100065</strain>
    </source>
</reference>
<dbReference type="GO" id="GO:0005829">
    <property type="term" value="C:cytosol"/>
    <property type="evidence" value="ECO:0007669"/>
    <property type="project" value="TreeGrafter"/>
</dbReference>
<proteinExistence type="inferred from homology"/>
<evidence type="ECO:0000256" key="4">
    <source>
        <dbReference type="ARBA" id="ARBA00022679"/>
    </source>
</evidence>
<dbReference type="NCBIfam" id="TIGR01027">
    <property type="entry name" value="proB"/>
    <property type="match status" value="1"/>
</dbReference>
<dbReference type="GO" id="GO:0005524">
    <property type="term" value="F:ATP binding"/>
    <property type="evidence" value="ECO:0007669"/>
    <property type="project" value="UniProtKB-KW"/>
</dbReference>
<dbReference type="InterPro" id="IPR001057">
    <property type="entry name" value="Glu/AcGlu_kinase"/>
</dbReference>
<feature type="binding site" evidence="8">
    <location>
        <begin position="226"/>
        <end position="232"/>
    </location>
    <ligand>
        <name>ATP</name>
        <dbReference type="ChEBI" id="CHEBI:30616"/>
    </ligand>
</feature>
<dbReference type="InterPro" id="IPR019797">
    <property type="entry name" value="Glutamate_5-kinase_CS"/>
</dbReference>
<accession>A0A2T0ZWD1</accession>
<dbReference type="SMART" id="SM00359">
    <property type="entry name" value="PUA"/>
    <property type="match status" value="1"/>
</dbReference>
<evidence type="ECO:0000259" key="9">
    <source>
        <dbReference type="SMART" id="SM00359"/>
    </source>
</evidence>
<dbReference type="SUPFAM" id="SSF53633">
    <property type="entry name" value="Carbamate kinase-like"/>
    <property type="match status" value="1"/>
</dbReference>
<evidence type="ECO:0000256" key="1">
    <source>
        <dbReference type="ARBA" id="ARBA00022490"/>
    </source>
</evidence>
<dbReference type="RefSeq" id="WP_106350347.1">
    <property type="nucleotide sequence ID" value="NZ_PVUE01000017.1"/>
</dbReference>
<evidence type="ECO:0000256" key="7">
    <source>
        <dbReference type="ARBA" id="ARBA00022840"/>
    </source>
</evidence>
<dbReference type="EMBL" id="PVUE01000017">
    <property type="protein sequence ID" value="PRZ40388.1"/>
    <property type="molecule type" value="Genomic_DNA"/>
</dbReference>
<dbReference type="FunFam" id="3.40.1160.10:FF:000006">
    <property type="entry name" value="Glutamate 5-kinase"/>
    <property type="match status" value="1"/>
</dbReference>
<dbReference type="Gene3D" id="3.40.1160.10">
    <property type="entry name" value="Acetylglutamate kinase-like"/>
    <property type="match status" value="1"/>
</dbReference>
<feature type="binding site" evidence="8">
    <location>
        <begin position="184"/>
        <end position="185"/>
    </location>
    <ligand>
        <name>ATP</name>
        <dbReference type="ChEBI" id="CHEBI:30616"/>
    </ligand>
</feature>
<comment type="pathway">
    <text evidence="8">Amino-acid biosynthesis; L-proline biosynthesis; L-glutamate 5-semialdehyde from L-glutamate: step 1/2.</text>
</comment>
<keyword evidence="2 8" id="KW-0028">Amino-acid biosynthesis</keyword>
<evidence type="ECO:0000256" key="5">
    <source>
        <dbReference type="ARBA" id="ARBA00022741"/>
    </source>
</evidence>
<protein>
    <recommendedName>
        <fullName evidence="8">Glutamate 5-kinase</fullName>
        <ecNumber evidence="8">2.7.2.11</ecNumber>
    </recommendedName>
    <alternativeName>
        <fullName evidence="8">Gamma-glutamyl kinase</fullName>
        <shortName evidence="8">GK</shortName>
    </alternativeName>
</protein>
<evidence type="ECO:0000313" key="11">
    <source>
        <dbReference type="Proteomes" id="UP000237752"/>
    </source>
</evidence>
<dbReference type="CDD" id="cd04242">
    <property type="entry name" value="AAK_G5K_ProB"/>
    <property type="match status" value="1"/>
</dbReference>
<organism evidence="10 11">
    <name type="scientific">Antricoccus suffuscus</name>
    <dbReference type="NCBI Taxonomy" id="1629062"/>
    <lineage>
        <taxon>Bacteria</taxon>
        <taxon>Bacillati</taxon>
        <taxon>Actinomycetota</taxon>
        <taxon>Actinomycetes</taxon>
        <taxon>Geodermatophilales</taxon>
        <taxon>Antricoccaceae</taxon>
        <taxon>Antricoccus</taxon>
    </lineage>
</organism>
<dbReference type="PANTHER" id="PTHR43654">
    <property type="entry name" value="GLUTAMATE 5-KINASE"/>
    <property type="match status" value="1"/>
</dbReference>
<comment type="catalytic activity">
    <reaction evidence="8">
        <text>L-glutamate + ATP = L-glutamyl 5-phosphate + ADP</text>
        <dbReference type="Rhea" id="RHEA:14877"/>
        <dbReference type="ChEBI" id="CHEBI:29985"/>
        <dbReference type="ChEBI" id="CHEBI:30616"/>
        <dbReference type="ChEBI" id="CHEBI:58274"/>
        <dbReference type="ChEBI" id="CHEBI:456216"/>
        <dbReference type="EC" id="2.7.2.11"/>
    </reaction>
</comment>
<dbReference type="OrthoDB" id="9804434at2"/>
<dbReference type="PRINTS" id="PR00474">
    <property type="entry name" value="GLU5KINASE"/>
</dbReference>
<comment type="similarity">
    <text evidence="8">Belongs to the glutamate 5-kinase family.</text>
</comment>
<dbReference type="Proteomes" id="UP000237752">
    <property type="component" value="Unassembled WGS sequence"/>
</dbReference>
<gene>
    <name evidence="8" type="primary">proB</name>
    <name evidence="10" type="ORF">CLV47_11723</name>
</gene>
<feature type="binding site" evidence="8">
    <location>
        <position position="164"/>
    </location>
    <ligand>
        <name>substrate</name>
    </ligand>
</feature>
<dbReference type="AlphaFoldDB" id="A0A2T0ZWD1"/>
<dbReference type="PANTHER" id="PTHR43654:SF1">
    <property type="entry name" value="ISOPENTENYL PHOSPHATE KINASE"/>
    <property type="match status" value="1"/>
</dbReference>
<dbReference type="PROSITE" id="PS50890">
    <property type="entry name" value="PUA"/>
    <property type="match status" value="1"/>
</dbReference>
<dbReference type="InterPro" id="IPR002478">
    <property type="entry name" value="PUA"/>
</dbReference>